<keyword evidence="4" id="KW-1185">Reference proteome</keyword>
<reference evidence="3 4" key="1">
    <citation type="submission" date="2022-01" db="EMBL/GenBank/DDBJ databases">
        <title>Alkalihalobacillus sp. EGI L200015, a novel bacterium isolated from a salt lake sediment.</title>
        <authorList>
            <person name="Gao L."/>
            <person name="Fang B.-Z."/>
            <person name="Li W.-J."/>
        </authorList>
    </citation>
    <scope>NUCLEOTIDE SEQUENCE [LARGE SCALE GENOMIC DNA]</scope>
    <source>
        <strain evidence="3 4">KCTC 12718</strain>
    </source>
</reference>
<evidence type="ECO:0000256" key="1">
    <source>
        <dbReference type="ARBA" id="ARBA00007637"/>
    </source>
</evidence>
<gene>
    <name evidence="3" type="ORF">L2716_04055</name>
</gene>
<accession>A0ABS9GVQ6</accession>
<dbReference type="Pfam" id="PF01370">
    <property type="entry name" value="Epimerase"/>
    <property type="match status" value="1"/>
</dbReference>
<dbReference type="PANTHER" id="PTHR43000">
    <property type="entry name" value="DTDP-D-GLUCOSE 4,6-DEHYDRATASE-RELATED"/>
    <property type="match status" value="1"/>
</dbReference>
<dbReference type="EMBL" id="JAKIJS010000001">
    <property type="protein sequence ID" value="MCF6136892.1"/>
    <property type="molecule type" value="Genomic_DNA"/>
</dbReference>
<name>A0ABS9GVQ6_9BACL</name>
<protein>
    <submittedName>
        <fullName evidence="3">NAD-dependent epimerase/dehydratase family protein</fullName>
    </submittedName>
</protein>
<organism evidence="3 4">
    <name type="scientific">Pseudalkalibacillus berkeleyi</name>
    <dbReference type="NCBI Taxonomy" id="1069813"/>
    <lineage>
        <taxon>Bacteria</taxon>
        <taxon>Bacillati</taxon>
        <taxon>Bacillota</taxon>
        <taxon>Bacilli</taxon>
        <taxon>Bacillales</taxon>
        <taxon>Fictibacillaceae</taxon>
        <taxon>Pseudalkalibacillus</taxon>
    </lineage>
</organism>
<comment type="similarity">
    <text evidence="1">Belongs to the NAD(P)-dependent epimerase/dehydratase family.</text>
</comment>
<dbReference type="Gene3D" id="3.40.50.720">
    <property type="entry name" value="NAD(P)-binding Rossmann-like Domain"/>
    <property type="match status" value="1"/>
</dbReference>
<proteinExistence type="inferred from homology"/>
<dbReference type="RefSeq" id="WP_236332027.1">
    <property type="nucleotide sequence ID" value="NZ_JAKIJS010000001.1"/>
</dbReference>
<dbReference type="InterPro" id="IPR001509">
    <property type="entry name" value="Epimerase_deHydtase"/>
</dbReference>
<sequence>MRSANPRILITGATGFTGMYAYHYALEKHMNVTCIGRTLQRFQQNDHFVQCNLTNYLEIDQLIKDIKPDYVLHLAGFNDAAKSWENPMECIETNLHGTLHLLESIRKYVPECRTLVIGSALQFSPHNEKAPHPYSLSKTLQILLTQNWQDLFSMDVIVAKPSNLIGPGPSKGICSIVAEQIVKSEQEGKPVKITLNNSLAQCDFVDVRDVVKAYFLLLEYPSSFRSFEIGSGTSHTLEEVITIYKTMTQQQFLVNINESCEQTPVCMELGPIQTLGWVPEFTLQSSLKDILTYFRTYEAL</sequence>
<evidence type="ECO:0000313" key="4">
    <source>
        <dbReference type="Proteomes" id="UP001649381"/>
    </source>
</evidence>
<dbReference type="Proteomes" id="UP001649381">
    <property type="component" value="Unassembled WGS sequence"/>
</dbReference>
<dbReference type="InterPro" id="IPR036291">
    <property type="entry name" value="NAD(P)-bd_dom_sf"/>
</dbReference>
<comment type="caution">
    <text evidence="3">The sequence shown here is derived from an EMBL/GenBank/DDBJ whole genome shotgun (WGS) entry which is preliminary data.</text>
</comment>
<evidence type="ECO:0000259" key="2">
    <source>
        <dbReference type="Pfam" id="PF01370"/>
    </source>
</evidence>
<feature type="domain" description="NAD-dependent epimerase/dehydratase" evidence="2">
    <location>
        <begin position="8"/>
        <end position="230"/>
    </location>
</feature>
<evidence type="ECO:0000313" key="3">
    <source>
        <dbReference type="EMBL" id="MCF6136892.1"/>
    </source>
</evidence>
<dbReference type="Gene3D" id="3.90.25.10">
    <property type="entry name" value="UDP-galactose 4-epimerase, domain 1"/>
    <property type="match status" value="1"/>
</dbReference>
<dbReference type="SUPFAM" id="SSF51735">
    <property type="entry name" value="NAD(P)-binding Rossmann-fold domains"/>
    <property type="match status" value="1"/>
</dbReference>